<evidence type="ECO:0000256" key="4">
    <source>
        <dbReference type="ARBA" id="ARBA00022490"/>
    </source>
</evidence>
<keyword evidence="11 14" id="KW-0408">Iron</keyword>
<keyword evidence="5 14" id="KW-0698">rRNA processing</keyword>
<dbReference type="GO" id="GO:0030488">
    <property type="term" value="P:tRNA methylation"/>
    <property type="evidence" value="ECO:0007669"/>
    <property type="project" value="UniProtKB-UniRule"/>
</dbReference>
<dbReference type="Proteomes" id="UP000199197">
    <property type="component" value="Unassembled WGS sequence"/>
</dbReference>
<dbReference type="SFLD" id="SFLDS00029">
    <property type="entry name" value="Radical_SAM"/>
    <property type="match status" value="1"/>
</dbReference>
<dbReference type="GO" id="GO:0005737">
    <property type="term" value="C:cytoplasm"/>
    <property type="evidence" value="ECO:0007669"/>
    <property type="project" value="UniProtKB-SubCell"/>
</dbReference>
<evidence type="ECO:0000256" key="2">
    <source>
        <dbReference type="ARBA" id="ARBA00007544"/>
    </source>
</evidence>
<comment type="cofactor">
    <cofactor evidence="14">
        <name>[4Fe-4S] cluster</name>
        <dbReference type="ChEBI" id="CHEBI:49883"/>
    </cofactor>
    <text evidence="14">Binds 1 [4Fe-4S] cluster. The cluster is coordinated with 3 cysteines and an exchangeable S-adenosyl-L-methionine.</text>
</comment>
<evidence type="ECO:0000256" key="8">
    <source>
        <dbReference type="ARBA" id="ARBA00022691"/>
    </source>
</evidence>
<comment type="function">
    <text evidence="14">Specifically methylates position 2 of adenine 2503 in 23S rRNA and position 2 of adenine 37 in tRNAs.</text>
</comment>
<feature type="binding site" evidence="14">
    <location>
        <position position="197"/>
    </location>
    <ligand>
        <name>S-adenosyl-L-methionine</name>
        <dbReference type="ChEBI" id="CHEBI:59789"/>
    </ligand>
</feature>
<name>A0A0P1MRP0_9BACT</name>
<evidence type="ECO:0000259" key="15">
    <source>
        <dbReference type="PROSITE" id="PS51918"/>
    </source>
</evidence>
<dbReference type="SUPFAM" id="SSF102114">
    <property type="entry name" value="Radical SAM enzymes"/>
    <property type="match status" value="1"/>
</dbReference>
<dbReference type="CDD" id="cd01335">
    <property type="entry name" value="Radical_SAM"/>
    <property type="match status" value="1"/>
</dbReference>
<dbReference type="EC" id="2.1.1.192" evidence="14"/>
<dbReference type="GO" id="GO:0002935">
    <property type="term" value="F:tRNA (adenine(37)-C2)-methyltransferase activity"/>
    <property type="evidence" value="ECO:0007669"/>
    <property type="project" value="UniProtKB-UniRule"/>
</dbReference>
<dbReference type="GO" id="GO:0000049">
    <property type="term" value="F:tRNA binding"/>
    <property type="evidence" value="ECO:0007669"/>
    <property type="project" value="UniProtKB-UniRule"/>
</dbReference>
<accession>A0A0P1MRP0</accession>
<evidence type="ECO:0000256" key="12">
    <source>
        <dbReference type="ARBA" id="ARBA00023014"/>
    </source>
</evidence>
<dbReference type="SMART" id="SM00729">
    <property type="entry name" value="Elp3"/>
    <property type="match status" value="1"/>
</dbReference>
<comment type="catalytic activity">
    <reaction evidence="14">
        <text>adenosine(37) in tRNA + 2 reduced [2Fe-2S]-[ferredoxin] + 2 S-adenosyl-L-methionine = 2-methyladenosine(37) in tRNA + 5'-deoxyadenosine + L-methionine + 2 oxidized [2Fe-2S]-[ferredoxin] + S-adenosyl-L-homocysteine</text>
        <dbReference type="Rhea" id="RHEA:43332"/>
        <dbReference type="Rhea" id="RHEA-COMP:10000"/>
        <dbReference type="Rhea" id="RHEA-COMP:10001"/>
        <dbReference type="Rhea" id="RHEA-COMP:10162"/>
        <dbReference type="Rhea" id="RHEA-COMP:10485"/>
        <dbReference type="ChEBI" id="CHEBI:17319"/>
        <dbReference type="ChEBI" id="CHEBI:33737"/>
        <dbReference type="ChEBI" id="CHEBI:33738"/>
        <dbReference type="ChEBI" id="CHEBI:57844"/>
        <dbReference type="ChEBI" id="CHEBI:57856"/>
        <dbReference type="ChEBI" id="CHEBI:59789"/>
        <dbReference type="ChEBI" id="CHEBI:74411"/>
        <dbReference type="ChEBI" id="CHEBI:74497"/>
        <dbReference type="EC" id="2.1.1.192"/>
    </reaction>
</comment>
<dbReference type="OrthoDB" id="9793973at2"/>
<feature type="binding site" evidence="14">
    <location>
        <position position="118"/>
    </location>
    <ligand>
        <name>[4Fe-4S] cluster</name>
        <dbReference type="ChEBI" id="CHEBI:49883"/>
        <note>4Fe-4S-S-AdoMet</note>
    </ligand>
</feature>
<evidence type="ECO:0000313" key="16">
    <source>
        <dbReference type="EMBL" id="CUS98409.1"/>
    </source>
</evidence>
<dbReference type="EMBL" id="CZVW01000004">
    <property type="protein sequence ID" value="CUS98409.1"/>
    <property type="molecule type" value="Genomic_DNA"/>
</dbReference>
<dbReference type="GO" id="GO:0070475">
    <property type="term" value="P:rRNA base methylation"/>
    <property type="evidence" value="ECO:0007669"/>
    <property type="project" value="UniProtKB-UniRule"/>
</dbReference>
<protein>
    <recommendedName>
        <fullName evidence="14">Probable dual-specificity RNA methyltransferase RlmN</fullName>
        <ecNumber evidence="14">2.1.1.192</ecNumber>
    </recommendedName>
    <alternativeName>
        <fullName evidence="14">23S rRNA (adenine(2503)-C(2))-methyltransferase</fullName>
    </alternativeName>
    <alternativeName>
        <fullName evidence="14">23S rRNA m2A2503 methyltransferase</fullName>
    </alternativeName>
    <alternativeName>
        <fullName evidence="14">Ribosomal RNA large subunit methyltransferase N</fullName>
    </alternativeName>
    <alternativeName>
        <fullName evidence="14">tRNA (adenine(37)-C(2))-methyltransferase</fullName>
    </alternativeName>
    <alternativeName>
        <fullName evidence="14">tRNA m2A37 methyltransferase</fullName>
    </alternativeName>
</protein>
<dbReference type="PANTHER" id="PTHR30544">
    <property type="entry name" value="23S RRNA METHYLTRANSFERASE"/>
    <property type="match status" value="1"/>
</dbReference>
<evidence type="ECO:0000256" key="3">
    <source>
        <dbReference type="ARBA" id="ARBA00022485"/>
    </source>
</evidence>
<dbReference type="PANTHER" id="PTHR30544:SF5">
    <property type="entry name" value="RADICAL SAM CORE DOMAIN-CONTAINING PROTEIN"/>
    <property type="match status" value="1"/>
</dbReference>
<feature type="binding site" evidence="14">
    <location>
        <position position="125"/>
    </location>
    <ligand>
        <name>[4Fe-4S] cluster</name>
        <dbReference type="ChEBI" id="CHEBI:49883"/>
        <note>4Fe-4S-S-AdoMet</note>
    </ligand>
</feature>
<proteinExistence type="inferred from homology"/>
<evidence type="ECO:0000256" key="6">
    <source>
        <dbReference type="ARBA" id="ARBA00022603"/>
    </source>
</evidence>
<dbReference type="PIRSF" id="PIRSF006004">
    <property type="entry name" value="CHP00048"/>
    <property type="match status" value="1"/>
</dbReference>
<keyword evidence="4 14" id="KW-0963">Cytoplasm</keyword>
<feature type="binding site" evidence="14">
    <location>
        <begin position="165"/>
        <end position="166"/>
    </location>
    <ligand>
        <name>S-adenosyl-L-methionine</name>
        <dbReference type="ChEBI" id="CHEBI:59789"/>
    </ligand>
</feature>
<organism evidence="16 17">
    <name type="scientific">Candidatus Chryseopegocella kryptomonas</name>
    <dbReference type="NCBI Taxonomy" id="1633643"/>
    <lineage>
        <taxon>Bacteria</taxon>
        <taxon>Pseudomonadati</taxon>
        <taxon>Candidatus Kryptoniota</taxon>
        <taxon>Candidatus Chryseopegocella</taxon>
    </lineage>
</organism>
<comment type="caution">
    <text evidence="14">Lacks conserved residue(s) required for the propagation of feature annotation.</text>
</comment>
<evidence type="ECO:0000256" key="10">
    <source>
        <dbReference type="ARBA" id="ARBA00022723"/>
    </source>
</evidence>
<evidence type="ECO:0000256" key="13">
    <source>
        <dbReference type="ARBA" id="ARBA00023157"/>
    </source>
</evidence>
<gene>
    <name evidence="14" type="primary">rlmN</name>
    <name evidence="16" type="ORF">JGI23_00476</name>
</gene>
<dbReference type="InterPro" id="IPR058240">
    <property type="entry name" value="rSAM_sf"/>
</dbReference>
<feature type="active site" description="S-methylcysteine intermediate" evidence="14">
    <location>
        <position position="344"/>
    </location>
</feature>
<dbReference type="InterPro" id="IPR007197">
    <property type="entry name" value="rSAM"/>
</dbReference>
<dbReference type="FunFam" id="3.20.20.70:FF:000014">
    <property type="entry name" value="Probable dual-specificity RNA methyltransferase RlmN"/>
    <property type="match status" value="1"/>
</dbReference>
<dbReference type="GO" id="GO:0070040">
    <property type="term" value="F:rRNA (adenine(2503)-C2-)-methyltransferase activity"/>
    <property type="evidence" value="ECO:0007669"/>
    <property type="project" value="UniProtKB-UniRule"/>
</dbReference>
<evidence type="ECO:0000256" key="1">
    <source>
        <dbReference type="ARBA" id="ARBA00004496"/>
    </source>
</evidence>
<feature type="binding site" evidence="14">
    <location>
        <position position="296"/>
    </location>
    <ligand>
        <name>S-adenosyl-L-methionine</name>
        <dbReference type="ChEBI" id="CHEBI:59789"/>
    </ligand>
</feature>
<dbReference type="GO" id="GO:0019843">
    <property type="term" value="F:rRNA binding"/>
    <property type="evidence" value="ECO:0007669"/>
    <property type="project" value="UniProtKB-UniRule"/>
</dbReference>
<dbReference type="SFLD" id="SFLDG01062">
    <property type="entry name" value="methyltransferase_(Class_A)"/>
    <property type="match status" value="1"/>
</dbReference>
<dbReference type="InterPro" id="IPR048641">
    <property type="entry name" value="RlmN_N"/>
</dbReference>
<keyword evidence="12 14" id="KW-0411">Iron-sulfur</keyword>
<keyword evidence="13 14" id="KW-1015">Disulfide bond</keyword>
<dbReference type="AlphaFoldDB" id="A0A0P1MRP0"/>
<dbReference type="InterPro" id="IPR006638">
    <property type="entry name" value="Elp3/MiaA/NifB-like_rSAM"/>
</dbReference>
<feature type="active site" description="Proton acceptor" evidence="14">
    <location>
        <position position="98"/>
    </location>
</feature>
<reference evidence="17" key="1">
    <citation type="submission" date="2015-11" db="EMBL/GenBank/DDBJ databases">
        <authorList>
            <person name="Varghese N."/>
        </authorList>
    </citation>
    <scope>NUCLEOTIDE SEQUENCE [LARGE SCALE GENOMIC DNA]</scope>
    <source>
        <strain evidence="17">JGI-23</strain>
    </source>
</reference>
<evidence type="ECO:0000256" key="11">
    <source>
        <dbReference type="ARBA" id="ARBA00023004"/>
    </source>
</evidence>
<keyword evidence="7 14" id="KW-0808">Transferase</keyword>
<keyword evidence="9 14" id="KW-0819">tRNA processing</keyword>
<dbReference type="InterPro" id="IPR040072">
    <property type="entry name" value="Methyltransferase_A"/>
</dbReference>
<dbReference type="Pfam" id="PF04055">
    <property type="entry name" value="Radical_SAM"/>
    <property type="match status" value="1"/>
</dbReference>
<evidence type="ECO:0000256" key="5">
    <source>
        <dbReference type="ARBA" id="ARBA00022552"/>
    </source>
</evidence>
<dbReference type="NCBIfam" id="TIGR00048">
    <property type="entry name" value="rRNA_mod_RlmN"/>
    <property type="match status" value="1"/>
</dbReference>
<dbReference type="Pfam" id="PF21016">
    <property type="entry name" value="RlmN_N"/>
    <property type="match status" value="1"/>
</dbReference>
<dbReference type="PROSITE" id="PS51918">
    <property type="entry name" value="RADICAL_SAM"/>
    <property type="match status" value="1"/>
</dbReference>
<comment type="similarity">
    <text evidence="2 14">Belongs to the radical SAM superfamily. RlmN family.</text>
</comment>
<feature type="domain" description="Radical SAM core" evidence="15">
    <location>
        <begin position="104"/>
        <end position="329"/>
    </location>
</feature>
<comment type="subcellular location">
    <subcellularLocation>
        <location evidence="1 14">Cytoplasm</location>
    </subcellularLocation>
</comment>
<sequence>METINKANISLKGLTLPELENLVMELGWEKFRAKQIFKWLYNKQVDDYEQMTDLPKSYREELSQIAQINELKLLTFEKSNCDGTVKFLFQLKDGEKIESVLIPDESRLTLCVSTQVGCPIDCKFCATGAMGFRRNLTAGEIVDQVIQAQKLAQRRITNIVFMGMGEPLLNLKNLLKAIDIITSDDGIRIGARKLTVSTVGLPDKIKELADSDKKVKIALSLHTLDENLRAKLIPLAKKVSIQSIIEALKYYYDKIGLRITYEYILFDGLNDRDEDVRKLVELAKVIPCKINIIQFHPVDFIRKDPILKILKPSKKLDEFVQKLRENNLTVFVRSNAGEDIKAACGQLAILNQ</sequence>
<keyword evidence="17" id="KW-1185">Reference proteome</keyword>
<feature type="binding site" evidence="14">
    <location>
        <begin position="220"/>
        <end position="222"/>
    </location>
    <ligand>
        <name>S-adenosyl-L-methionine</name>
        <dbReference type="ChEBI" id="CHEBI:59789"/>
    </ligand>
</feature>
<dbReference type="GO" id="GO:0046872">
    <property type="term" value="F:metal ion binding"/>
    <property type="evidence" value="ECO:0007669"/>
    <property type="project" value="UniProtKB-KW"/>
</dbReference>
<keyword evidence="3 14" id="KW-0004">4Fe-4S</keyword>
<comment type="miscellaneous">
    <text evidence="14">Reaction proceeds by a ping-pong mechanism involving intermediate methylation of a conserved cysteine residue.</text>
</comment>
<dbReference type="InterPro" id="IPR004383">
    <property type="entry name" value="rRNA_lsu_MTrfase_RlmN/Cfr"/>
</dbReference>
<evidence type="ECO:0000256" key="9">
    <source>
        <dbReference type="ARBA" id="ARBA00022694"/>
    </source>
</evidence>
<evidence type="ECO:0000256" key="7">
    <source>
        <dbReference type="ARBA" id="ARBA00022679"/>
    </source>
</evidence>
<dbReference type="Gene3D" id="1.10.150.530">
    <property type="match status" value="1"/>
</dbReference>
<comment type="catalytic activity">
    <reaction evidence="14">
        <text>adenosine(2503) in 23S rRNA + 2 reduced [2Fe-2S]-[ferredoxin] + 2 S-adenosyl-L-methionine = 2-methyladenosine(2503) in 23S rRNA + 5'-deoxyadenosine + L-methionine + 2 oxidized [2Fe-2S]-[ferredoxin] + S-adenosyl-L-homocysteine</text>
        <dbReference type="Rhea" id="RHEA:42916"/>
        <dbReference type="Rhea" id="RHEA-COMP:10000"/>
        <dbReference type="Rhea" id="RHEA-COMP:10001"/>
        <dbReference type="Rhea" id="RHEA-COMP:10152"/>
        <dbReference type="Rhea" id="RHEA-COMP:10282"/>
        <dbReference type="ChEBI" id="CHEBI:17319"/>
        <dbReference type="ChEBI" id="CHEBI:33737"/>
        <dbReference type="ChEBI" id="CHEBI:33738"/>
        <dbReference type="ChEBI" id="CHEBI:57844"/>
        <dbReference type="ChEBI" id="CHEBI:57856"/>
        <dbReference type="ChEBI" id="CHEBI:59789"/>
        <dbReference type="ChEBI" id="CHEBI:74411"/>
        <dbReference type="ChEBI" id="CHEBI:74497"/>
        <dbReference type="EC" id="2.1.1.192"/>
    </reaction>
</comment>
<keyword evidence="8 14" id="KW-0949">S-adenosyl-L-methionine</keyword>
<dbReference type="InterPro" id="IPR013785">
    <property type="entry name" value="Aldolase_TIM"/>
</dbReference>
<keyword evidence="10 14" id="KW-0479">Metal-binding</keyword>
<evidence type="ECO:0000256" key="14">
    <source>
        <dbReference type="HAMAP-Rule" id="MF_01849"/>
    </source>
</evidence>
<evidence type="ECO:0000313" key="17">
    <source>
        <dbReference type="Proteomes" id="UP000199197"/>
    </source>
</evidence>
<dbReference type="HAMAP" id="MF_01849">
    <property type="entry name" value="RNA_methyltr_RlmN"/>
    <property type="match status" value="1"/>
</dbReference>
<dbReference type="RefSeq" id="WP_092347902.1">
    <property type="nucleotide sequence ID" value="NZ_CZVW01000004.1"/>
</dbReference>
<dbReference type="InterPro" id="IPR027492">
    <property type="entry name" value="RNA_MTrfase_RlmN"/>
</dbReference>
<feature type="binding site" evidence="14">
    <location>
        <position position="122"/>
    </location>
    <ligand>
        <name>[4Fe-4S] cluster</name>
        <dbReference type="ChEBI" id="CHEBI:49883"/>
        <note>4Fe-4S-S-AdoMet</note>
    </ligand>
</feature>
<dbReference type="SFLD" id="SFLDF00275">
    <property type="entry name" value="adenosine_C2_methyltransferase"/>
    <property type="match status" value="1"/>
</dbReference>
<keyword evidence="6 14" id="KW-0489">Methyltransferase</keyword>
<dbReference type="Gene3D" id="3.20.20.70">
    <property type="entry name" value="Aldolase class I"/>
    <property type="match status" value="1"/>
</dbReference>
<dbReference type="GO" id="GO:0051539">
    <property type="term" value="F:4 iron, 4 sulfur cluster binding"/>
    <property type="evidence" value="ECO:0007669"/>
    <property type="project" value="UniProtKB-UniRule"/>
</dbReference>